<dbReference type="AlphaFoldDB" id="A0A8B8FWD9"/>
<gene>
    <name evidence="2" type="primary">LOC112686537</name>
</gene>
<keyword evidence="1" id="KW-1185">Reference proteome</keyword>
<reference evidence="2" key="1">
    <citation type="submission" date="2025-08" db="UniProtKB">
        <authorList>
            <consortium name="RefSeq"/>
        </authorList>
    </citation>
    <scope>IDENTIFICATION</scope>
    <source>
        <tissue evidence="2">Whole body</tissue>
    </source>
</reference>
<dbReference type="Proteomes" id="UP000694846">
    <property type="component" value="Unplaced"/>
</dbReference>
<dbReference type="GeneID" id="112686537"/>
<proteinExistence type="predicted"/>
<accession>A0A8B8FWD9</accession>
<evidence type="ECO:0000313" key="2">
    <source>
        <dbReference type="RefSeq" id="XP_025414665.1"/>
    </source>
</evidence>
<name>A0A8B8FWD9_9HEMI</name>
<organism evidence="1 2">
    <name type="scientific">Sipha flava</name>
    <name type="common">yellow sugarcane aphid</name>
    <dbReference type="NCBI Taxonomy" id="143950"/>
    <lineage>
        <taxon>Eukaryota</taxon>
        <taxon>Metazoa</taxon>
        <taxon>Ecdysozoa</taxon>
        <taxon>Arthropoda</taxon>
        <taxon>Hexapoda</taxon>
        <taxon>Insecta</taxon>
        <taxon>Pterygota</taxon>
        <taxon>Neoptera</taxon>
        <taxon>Paraneoptera</taxon>
        <taxon>Hemiptera</taxon>
        <taxon>Sternorrhyncha</taxon>
        <taxon>Aphidomorpha</taxon>
        <taxon>Aphidoidea</taxon>
        <taxon>Aphididae</taxon>
        <taxon>Sipha</taxon>
    </lineage>
</organism>
<evidence type="ECO:0000313" key="1">
    <source>
        <dbReference type="Proteomes" id="UP000694846"/>
    </source>
</evidence>
<sequence>MDLCKHAHYITSKQTLSTGHGTDGTDTERLCQIYLSFKNGRAIIRNCRSVCACAKYIPSLPTDTISRLVFFARRESISGCRPRNIVPRHKVILNVFSPSPIS</sequence>
<dbReference type="RefSeq" id="XP_025414665.1">
    <property type="nucleotide sequence ID" value="XM_025558880.1"/>
</dbReference>
<protein>
    <submittedName>
        <fullName evidence="2">Uncharacterized protein LOC112686537</fullName>
    </submittedName>
</protein>